<dbReference type="RefSeq" id="WP_132504628.1">
    <property type="nucleotide sequence ID" value="NZ_CP047186.1"/>
</dbReference>
<feature type="domain" description="Glycosyl transferase family 1" evidence="3">
    <location>
        <begin position="191"/>
        <end position="341"/>
    </location>
</feature>
<dbReference type="PANTHER" id="PTHR12526:SF636">
    <property type="entry name" value="BLL3647 PROTEIN"/>
    <property type="match status" value="1"/>
</dbReference>
<organism evidence="5 6">
    <name type="scientific">Rathayibacter tanaceti</name>
    <dbReference type="NCBI Taxonomy" id="1671680"/>
    <lineage>
        <taxon>Bacteria</taxon>
        <taxon>Bacillati</taxon>
        <taxon>Actinomycetota</taxon>
        <taxon>Actinomycetes</taxon>
        <taxon>Micrococcales</taxon>
        <taxon>Microbacteriaceae</taxon>
        <taxon>Rathayibacter</taxon>
    </lineage>
</organism>
<reference evidence="6" key="1">
    <citation type="submission" date="2019-12" db="EMBL/GenBank/DDBJ databases">
        <title>Complete and draft genome sequences of new strains and members of some known species of the genus Rathayibacter isolated from plants.</title>
        <authorList>
            <person name="Tarlachkov S.V."/>
            <person name="Starodumova I.P."/>
            <person name="Dorofeeva L.V."/>
            <person name="Prisyazhnaya N.V."/>
            <person name="Leyn S."/>
            <person name="Zlamal J."/>
            <person name="Elan M."/>
            <person name="Osterman A.L."/>
            <person name="Nadler S."/>
            <person name="Subbotin S.A."/>
            <person name="Evtushenko L.I."/>
        </authorList>
    </citation>
    <scope>NUCLEOTIDE SEQUENCE [LARGE SCALE GENOMIC DNA]</scope>
    <source>
        <strain evidence="6">VKM Ac-2761</strain>
    </source>
</reference>
<dbReference type="InterPro" id="IPR028098">
    <property type="entry name" value="Glyco_trans_4-like_N"/>
</dbReference>
<feature type="domain" description="Glycosyltransferase subfamily 4-like N-terminal" evidence="4">
    <location>
        <begin position="18"/>
        <end position="174"/>
    </location>
</feature>
<dbReference type="Pfam" id="PF00534">
    <property type="entry name" value="Glycos_transf_1"/>
    <property type="match status" value="1"/>
</dbReference>
<evidence type="ECO:0000256" key="2">
    <source>
        <dbReference type="ARBA" id="ARBA00022679"/>
    </source>
</evidence>
<evidence type="ECO:0000259" key="3">
    <source>
        <dbReference type="Pfam" id="PF00534"/>
    </source>
</evidence>
<dbReference type="EMBL" id="CP047186">
    <property type="protein sequence ID" value="QHC54255.1"/>
    <property type="molecule type" value="Genomic_DNA"/>
</dbReference>
<protein>
    <submittedName>
        <fullName evidence="5">Glycosyltransferase</fullName>
    </submittedName>
</protein>
<proteinExistence type="predicted"/>
<sequence>MGRSVVIIGTRGYPSYYGGFETAVRRLAPFLAQQGWDVTVYGRPGTTSLDDPDRDARVRTRQTRGVESKSLSTLSYGLTAALDAAAHKPDVALVLNCANGFWLPILKKRGIPTVVNVDGIEWDRAKWGRFAKFVFHQGAVWTARYGDRLVYDAAAIEARWRSEFGREGDVIPYGGDVPPDHPVEPGLTHRGYALIVARFVPENTVPEFVEAASRIARTRDVVIVGSSGYGGPIDQAVSALAAQNPRVHWFGHVSDDTRLHSLWQHAGAYFHGHSVGGTNPALVQAMACGSPVVARDTVFNREVLRDAGRFVAPTPDAIAEGMLRVLNDPIEQERLSYRGHERALHSYSWAEVNAGYERSLLSVIAARSTAGAGRSRA</sequence>
<dbReference type="Proteomes" id="UP000465031">
    <property type="component" value="Chromosome"/>
</dbReference>
<dbReference type="Gene3D" id="3.40.50.2000">
    <property type="entry name" value="Glycogen Phosphorylase B"/>
    <property type="match status" value="2"/>
</dbReference>
<gene>
    <name evidence="5" type="ORF">GSU10_00345</name>
</gene>
<dbReference type="KEGG" id="rte:GSU10_00345"/>
<accession>A0AAE6RII6</accession>
<dbReference type="PANTHER" id="PTHR12526">
    <property type="entry name" value="GLYCOSYLTRANSFERASE"/>
    <property type="match status" value="1"/>
</dbReference>
<dbReference type="SUPFAM" id="SSF53756">
    <property type="entry name" value="UDP-Glycosyltransferase/glycogen phosphorylase"/>
    <property type="match status" value="1"/>
</dbReference>
<keyword evidence="2" id="KW-0808">Transferase</keyword>
<evidence type="ECO:0000256" key="1">
    <source>
        <dbReference type="ARBA" id="ARBA00022676"/>
    </source>
</evidence>
<dbReference type="AlphaFoldDB" id="A0AAE6RII6"/>
<dbReference type="GO" id="GO:0016757">
    <property type="term" value="F:glycosyltransferase activity"/>
    <property type="evidence" value="ECO:0007669"/>
    <property type="project" value="UniProtKB-KW"/>
</dbReference>
<evidence type="ECO:0000313" key="6">
    <source>
        <dbReference type="Proteomes" id="UP000465031"/>
    </source>
</evidence>
<keyword evidence="1" id="KW-0328">Glycosyltransferase</keyword>
<name>A0AAE6RII6_9MICO</name>
<evidence type="ECO:0000259" key="4">
    <source>
        <dbReference type="Pfam" id="PF13579"/>
    </source>
</evidence>
<dbReference type="Pfam" id="PF13579">
    <property type="entry name" value="Glyco_trans_4_4"/>
    <property type="match status" value="1"/>
</dbReference>
<dbReference type="InterPro" id="IPR001296">
    <property type="entry name" value="Glyco_trans_1"/>
</dbReference>
<evidence type="ECO:0000313" key="5">
    <source>
        <dbReference type="EMBL" id="QHC54255.1"/>
    </source>
</evidence>